<organism evidence="1 3">
    <name type="scientific">Bifidobacterium pseudocatenulatum</name>
    <dbReference type="NCBI Taxonomy" id="28026"/>
    <lineage>
        <taxon>Bacteria</taxon>
        <taxon>Bacillati</taxon>
        <taxon>Actinomycetota</taxon>
        <taxon>Actinomycetes</taxon>
        <taxon>Bifidobacteriales</taxon>
        <taxon>Bifidobacteriaceae</taxon>
        <taxon>Bifidobacterium</taxon>
    </lineage>
</organism>
<reference evidence="1 3" key="1">
    <citation type="journal article" date="2017" name="ISME J.">
        <title>Unveiling bifidobacterial biogeography across the mammalian branch of the tree of life.</title>
        <authorList>
            <person name="Milani C."/>
            <person name="Mangifesta M."/>
            <person name="Mancabelli L."/>
            <person name="Lugli G.A."/>
            <person name="James K."/>
            <person name="Duranti S."/>
            <person name="Turroni F."/>
            <person name="Ferrario C."/>
            <person name="Ossiprandi M.C."/>
            <person name="van Sinderen D."/>
            <person name="Ventura M."/>
        </authorList>
    </citation>
    <scope>NUCLEOTIDE SEQUENCE [LARGE SCALE GENOMIC DNA]</scope>
    <source>
        <strain evidence="1 3">1E</strain>
    </source>
</reference>
<protein>
    <submittedName>
        <fullName evidence="1">Uncharacterized protein</fullName>
    </submittedName>
</protein>
<keyword evidence="4" id="KW-1185">Reference proteome</keyword>
<proteinExistence type="predicted"/>
<dbReference type="EMBL" id="CABWJV010000004">
    <property type="protein sequence ID" value="VWQ24415.1"/>
    <property type="molecule type" value="Genomic_DNA"/>
</dbReference>
<dbReference type="Proteomes" id="UP000494211">
    <property type="component" value="Unassembled WGS sequence"/>
</dbReference>
<reference evidence="2 4" key="2">
    <citation type="submission" date="2019-10" db="EMBL/GenBank/DDBJ databases">
        <authorList>
            <consortium name="Melissa Lawson"/>
            <person name="O'neill I."/>
        </authorList>
    </citation>
    <scope>NUCLEOTIDE SEQUENCE [LARGE SCALE GENOMIC DNA]</scope>
    <source>
        <strain evidence="2">LH_658</strain>
    </source>
</reference>
<evidence type="ECO:0000313" key="4">
    <source>
        <dbReference type="Proteomes" id="UP000494211"/>
    </source>
</evidence>
<evidence type="ECO:0000313" key="3">
    <source>
        <dbReference type="Proteomes" id="UP000216789"/>
    </source>
</evidence>
<gene>
    <name evidence="2" type="ORF">BIFLH658_01662</name>
    <name evidence="1" type="ORF">BPS1E_0986</name>
</gene>
<dbReference type="RefSeq" id="WP_174767797.1">
    <property type="nucleotide sequence ID" value="NZ_CABWJV010000004.1"/>
</dbReference>
<sequence>MNQGILEGFEEYEHHYGTAGLQEAATMNLIKSFVDGKTLTPEATYICKSMLSIARNIDIQNSKGREISRNMTSLLTWFQELKAMYPEQPQLDPTLADFIADAKAGL</sequence>
<dbReference type="Proteomes" id="UP000216789">
    <property type="component" value="Unassembled WGS sequence"/>
</dbReference>
<dbReference type="AlphaFoldDB" id="A0A267WLW3"/>
<accession>A0A267WLW3</accession>
<dbReference type="EMBL" id="MNLB01000004">
    <property type="protein sequence ID" value="PAC73594.1"/>
    <property type="molecule type" value="Genomic_DNA"/>
</dbReference>
<evidence type="ECO:0000313" key="1">
    <source>
        <dbReference type="EMBL" id="PAC73594.1"/>
    </source>
</evidence>
<evidence type="ECO:0000313" key="2">
    <source>
        <dbReference type="EMBL" id="VWQ24415.1"/>
    </source>
</evidence>
<name>A0A267WLW3_BIFPS</name>
<comment type="caution">
    <text evidence="1">The sequence shown here is derived from an EMBL/GenBank/DDBJ whole genome shotgun (WGS) entry which is preliminary data.</text>
</comment>